<dbReference type="SUPFAM" id="SSF53098">
    <property type="entry name" value="Ribonuclease H-like"/>
    <property type="match status" value="1"/>
</dbReference>
<protein>
    <recommendedName>
        <fullName evidence="2">RNase H type-1 domain-containing protein</fullName>
    </recommendedName>
</protein>
<dbReference type="InterPro" id="IPR036397">
    <property type="entry name" value="RNaseH_sf"/>
</dbReference>
<feature type="domain" description="RNase H type-1" evidence="2">
    <location>
        <begin position="40"/>
        <end position="131"/>
    </location>
</feature>
<evidence type="ECO:0000313" key="3">
    <source>
        <dbReference type="EMBL" id="KAK8519868.1"/>
    </source>
</evidence>
<comment type="caution">
    <text evidence="3">The sequence shown here is derived from an EMBL/GenBank/DDBJ whole genome shotgun (WGS) entry which is preliminary data.</text>
</comment>
<dbReference type="InterPro" id="IPR002156">
    <property type="entry name" value="RNaseH_domain"/>
</dbReference>
<keyword evidence="4" id="KW-1185">Reference proteome</keyword>
<dbReference type="PANTHER" id="PTHR47723:SF19">
    <property type="entry name" value="POLYNUCLEOTIDYL TRANSFERASE, RIBONUCLEASE H-LIKE SUPERFAMILY PROTEIN"/>
    <property type="match status" value="1"/>
</dbReference>
<reference evidence="3 4" key="1">
    <citation type="journal article" date="2024" name="G3 (Bethesda)">
        <title>Genome assembly of Hibiscus sabdariffa L. provides insights into metabolisms of medicinal natural products.</title>
        <authorList>
            <person name="Kim T."/>
        </authorList>
    </citation>
    <scope>NUCLEOTIDE SEQUENCE [LARGE SCALE GENOMIC DNA]</scope>
    <source>
        <strain evidence="3">TK-2024</strain>
        <tissue evidence="3">Old leaves</tissue>
    </source>
</reference>
<evidence type="ECO:0000259" key="2">
    <source>
        <dbReference type="Pfam" id="PF13456"/>
    </source>
</evidence>
<gene>
    <name evidence="3" type="ORF">V6N12_003836</name>
</gene>
<sequence length="255" mass="28582">MKEKANNTVVSVFSRYCGYSLEKWVLKEASGPVGFFGVNFCGGVTASLFGIVSLLYAEFWSILVGLHLACSMGVFRLQLQSDSSVVIRMVLDPMIMTSLSPLVRTIALLSDHDWSIDFTWVPREHNITADIMFKLLPPPNYYLATFDAVFEIIQPLFVCDKDSLFYCRRSSIGRKFAAFLPLEKLLHDENLAMTVPEWYIDNGEGSNGQTSVVIVFEFQLHVQIAPFVGIGRPSSHSWDPNFPGICYKTCNVVGL</sequence>
<evidence type="ECO:0000256" key="1">
    <source>
        <dbReference type="SAM" id="Phobius"/>
    </source>
</evidence>
<evidence type="ECO:0000313" key="4">
    <source>
        <dbReference type="Proteomes" id="UP001472677"/>
    </source>
</evidence>
<dbReference type="Pfam" id="PF13456">
    <property type="entry name" value="RVT_3"/>
    <property type="match status" value="1"/>
</dbReference>
<dbReference type="CDD" id="cd06222">
    <property type="entry name" value="RNase_H_like"/>
    <property type="match status" value="1"/>
</dbReference>
<dbReference type="Proteomes" id="UP001472677">
    <property type="component" value="Unassembled WGS sequence"/>
</dbReference>
<dbReference type="PANTHER" id="PTHR47723">
    <property type="entry name" value="OS05G0353850 PROTEIN"/>
    <property type="match status" value="1"/>
</dbReference>
<accession>A0ABR2CJP5</accession>
<dbReference type="InterPro" id="IPR044730">
    <property type="entry name" value="RNase_H-like_dom_plant"/>
</dbReference>
<keyword evidence="1" id="KW-1133">Transmembrane helix</keyword>
<name>A0ABR2CJP5_9ROSI</name>
<dbReference type="InterPro" id="IPR053151">
    <property type="entry name" value="RNase_H-like"/>
</dbReference>
<dbReference type="InterPro" id="IPR012337">
    <property type="entry name" value="RNaseH-like_sf"/>
</dbReference>
<dbReference type="EMBL" id="JBBPBM010000049">
    <property type="protein sequence ID" value="KAK8519868.1"/>
    <property type="molecule type" value="Genomic_DNA"/>
</dbReference>
<organism evidence="3 4">
    <name type="scientific">Hibiscus sabdariffa</name>
    <name type="common">roselle</name>
    <dbReference type="NCBI Taxonomy" id="183260"/>
    <lineage>
        <taxon>Eukaryota</taxon>
        <taxon>Viridiplantae</taxon>
        <taxon>Streptophyta</taxon>
        <taxon>Embryophyta</taxon>
        <taxon>Tracheophyta</taxon>
        <taxon>Spermatophyta</taxon>
        <taxon>Magnoliopsida</taxon>
        <taxon>eudicotyledons</taxon>
        <taxon>Gunneridae</taxon>
        <taxon>Pentapetalae</taxon>
        <taxon>rosids</taxon>
        <taxon>malvids</taxon>
        <taxon>Malvales</taxon>
        <taxon>Malvaceae</taxon>
        <taxon>Malvoideae</taxon>
        <taxon>Hibiscus</taxon>
    </lineage>
</organism>
<dbReference type="Gene3D" id="3.30.420.10">
    <property type="entry name" value="Ribonuclease H-like superfamily/Ribonuclease H"/>
    <property type="match status" value="1"/>
</dbReference>
<keyword evidence="1" id="KW-0812">Transmembrane</keyword>
<feature type="transmembrane region" description="Helical" evidence="1">
    <location>
        <begin position="33"/>
        <end position="53"/>
    </location>
</feature>
<proteinExistence type="predicted"/>
<keyword evidence="1" id="KW-0472">Membrane</keyword>